<proteinExistence type="predicted"/>
<accession>A0A9P4LM55</accession>
<dbReference type="PANTHER" id="PTHR40788:SF2">
    <property type="entry name" value="CLR5 DOMAIN-CONTAINING PROTEIN"/>
    <property type="match status" value="1"/>
</dbReference>
<name>A0A9P4LM55_9PLEO</name>
<feature type="region of interest" description="Disordered" evidence="1">
    <location>
        <begin position="234"/>
        <end position="268"/>
    </location>
</feature>
<organism evidence="2 3">
    <name type="scientific">Setomelanomma holmii</name>
    <dbReference type="NCBI Taxonomy" id="210430"/>
    <lineage>
        <taxon>Eukaryota</taxon>
        <taxon>Fungi</taxon>
        <taxon>Dikarya</taxon>
        <taxon>Ascomycota</taxon>
        <taxon>Pezizomycotina</taxon>
        <taxon>Dothideomycetes</taxon>
        <taxon>Pleosporomycetidae</taxon>
        <taxon>Pleosporales</taxon>
        <taxon>Pleosporineae</taxon>
        <taxon>Phaeosphaeriaceae</taxon>
        <taxon>Setomelanomma</taxon>
    </lineage>
</organism>
<dbReference type="PANTHER" id="PTHR40788">
    <property type="entry name" value="CLR5 DOMAIN-CONTAINING PROTEIN-RELATED"/>
    <property type="match status" value="1"/>
</dbReference>
<dbReference type="OrthoDB" id="3733873at2759"/>
<gene>
    <name evidence="2" type="ORF">EK21DRAFT_112378</name>
</gene>
<dbReference type="AlphaFoldDB" id="A0A9P4LM55"/>
<evidence type="ECO:0000313" key="2">
    <source>
        <dbReference type="EMBL" id="KAF2029895.1"/>
    </source>
</evidence>
<protein>
    <submittedName>
        <fullName evidence="2">Uncharacterized protein</fullName>
    </submittedName>
</protein>
<evidence type="ECO:0000313" key="3">
    <source>
        <dbReference type="Proteomes" id="UP000799777"/>
    </source>
</evidence>
<sequence length="424" mass="48333">MIVLENAKLVMVMFGIEGYRASLELRKYFVRQGQDISPSILNDPVESVICDLLKAIVESSDKAWIEIRFRIDLLETFMRKNDKNRGLPWYHKIHLHAFGQKDDYYEGLWDAFHSWIKVFGSPWKSDSSRFDCPEDESKSKKKTIDPMCRAEANLDTFWRSADADLTNIANVHAQSAIRQVLDRIGDMKRTKSWSERHQAVVPKTLADEDLYNPEPLSHAFHDASKEITGNFEKTMTSTKGKEKTPGDPAAADAQAEPERDPSPEPARTYKINKKSYGVFTQLYHAPDANEVAQGEVKWQDLVNALIDLGFSAESTGNVQWQFDPSKEMGLKKGIRCHSPHPRSTLTRVEARRFGARLKGLRLGYQHLRAAVVVADLNDLHIRQTGCIRRQPGYLNRRMQEMKHVGRQSSNPDCRVSAEGSMEED</sequence>
<dbReference type="Proteomes" id="UP000799777">
    <property type="component" value="Unassembled WGS sequence"/>
</dbReference>
<feature type="region of interest" description="Disordered" evidence="1">
    <location>
        <begin position="402"/>
        <end position="424"/>
    </location>
</feature>
<reference evidence="2" key="1">
    <citation type="journal article" date="2020" name="Stud. Mycol.">
        <title>101 Dothideomycetes genomes: a test case for predicting lifestyles and emergence of pathogens.</title>
        <authorList>
            <person name="Haridas S."/>
            <person name="Albert R."/>
            <person name="Binder M."/>
            <person name="Bloem J."/>
            <person name="Labutti K."/>
            <person name="Salamov A."/>
            <person name="Andreopoulos B."/>
            <person name="Baker S."/>
            <person name="Barry K."/>
            <person name="Bills G."/>
            <person name="Bluhm B."/>
            <person name="Cannon C."/>
            <person name="Castanera R."/>
            <person name="Culley D."/>
            <person name="Daum C."/>
            <person name="Ezra D."/>
            <person name="Gonzalez J."/>
            <person name="Henrissat B."/>
            <person name="Kuo A."/>
            <person name="Liang C."/>
            <person name="Lipzen A."/>
            <person name="Lutzoni F."/>
            <person name="Magnuson J."/>
            <person name="Mondo S."/>
            <person name="Nolan M."/>
            <person name="Ohm R."/>
            <person name="Pangilinan J."/>
            <person name="Park H.-J."/>
            <person name="Ramirez L."/>
            <person name="Alfaro M."/>
            <person name="Sun H."/>
            <person name="Tritt A."/>
            <person name="Yoshinaga Y."/>
            <person name="Zwiers L.-H."/>
            <person name="Turgeon B."/>
            <person name="Goodwin S."/>
            <person name="Spatafora J."/>
            <person name="Crous P."/>
            <person name="Grigoriev I."/>
        </authorList>
    </citation>
    <scope>NUCLEOTIDE SEQUENCE</scope>
    <source>
        <strain evidence="2">CBS 110217</strain>
    </source>
</reference>
<evidence type="ECO:0000256" key="1">
    <source>
        <dbReference type="SAM" id="MobiDB-lite"/>
    </source>
</evidence>
<dbReference type="EMBL" id="ML978195">
    <property type="protein sequence ID" value="KAF2029895.1"/>
    <property type="molecule type" value="Genomic_DNA"/>
</dbReference>
<comment type="caution">
    <text evidence="2">The sequence shown here is derived from an EMBL/GenBank/DDBJ whole genome shotgun (WGS) entry which is preliminary data.</text>
</comment>
<keyword evidence="3" id="KW-1185">Reference proteome</keyword>